<gene>
    <name evidence="1" type="ORF">B4067_1368</name>
</gene>
<dbReference type="AlphaFoldDB" id="A0ABD3ZRQ5"/>
<sequence>MSNSANNIMRRIKYILFIISLKTWRKNEKENPNYTFPFSSTYSYIDSTTSSISCCFTAASDKGAIRHEIYKRGYPYQSYFAVLQKEGDNESGNLYDVNWLDWKGETGQTPHLCYSKKASNGKYKVDCGTGP</sequence>
<dbReference type="EMBL" id="JSXS01000087">
    <property type="protein sequence ID" value="KIL30852.1"/>
    <property type="molecule type" value="Genomic_DNA"/>
</dbReference>
<reference evidence="1 2" key="1">
    <citation type="submission" date="2014-11" db="EMBL/GenBank/DDBJ databases">
        <title>Draft Genome Sequences of Nine Bacillus subtilis Strains that Form Spores with High Heat-Resistance.</title>
        <authorList>
            <person name="Krawcyk A.O."/>
            <person name="Berendsen E.M."/>
            <person name="de Jong A."/>
            <person name="Holsappel S."/>
            <person name="Eijlander R.T."/>
            <person name="Wells-Bennik M."/>
            <person name="Kuipers O.P."/>
        </authorList>
    </citation>
    <scope>NUCLEOTIDE SEQUENCE [LARGE SCALE GENOMIC DNA]</scope>
    <source>
        <strain evidence="1 2">B4067</strain>
    </source>
</reference>
<evidence type="ECO:0000313" key="1">
    <source>
        <dbReference type="EMBL" id="KIL30852.1"/>
    </source>
</evidence>
<proteinExistence type="predicted"/>
<protein>
    <submittedName>
        <fullName evidence="1">Uncharacterized protein</fullName>
    </submittedName>
</protein>
<comment type="caution">
    <text evidence="1">The sequence shown here is derived from an EMBL/GenBank/DDBJ whole genome shotgun (WGS) entry which is preliminary data.</text>
</comment>
<accession>A0ABD3ZRQ5</accession>
<organism evidence="1 2">
    <name type="scientific">Bacillus subtilis subsp. subtilis</name>
    <dbReference type="NCBI Taxonomy" id="135461"/>
    <lineage>
        <taxon>Bacteria</taxon>
        <taxon>Bacillati</taxon>
        <taxon>Bacillota</taxon>
        <taxon>Bacilli</taxon>
        <taxon>Bacillales</taxon>
        <taxon>Bacillaceae</taxon>
        <taxon>Bacillus</taxon>
    </lineage>
</organism>
<dbReference type="Proteomes" id="UP000031970">
    <property type="component" value="Unassembled WGS sequence"/>
</dbReference>
<name>A0ABD3ZRQ5_BACIU</name>
<evidence type="ECO:0000313" key="2">
    <source>
        <dbReference type="Proteomes" id="UP000031970"/>
    </source>
</evidence>